<name>A0A2P7YQK7_9ASCO</name>
<protein>
    <submittedName>
        <fullName evidence="1">Uncharacterized protein</fullName>
    </submittedName>
</protein>
<dbReference type="Proteomes" id="UP000241107">
    <property type="component" value="Unassembled WGS sequence"/>
</dbReference>
<keyword evidence="2" id="KW-1185">Reference proteome</keyword>
<evidence type="ECO:0000313" key="1">
    <source>
        <dbReference type="EMBL" id="PSK38236.1"/>
    </source>
</evidence>
<organism evidence="1 2">
    <name type="scientific">Candidozyma pseudohaemuli</name>
    <dbReference type="NCBI Taxonomy" id="418784"/>
    <lineage>
        <taxon>Eukaryota</taxon>
        <taxon>Fungi</taxon>
        <taxon>Dikarya</taxon>
        <taxon>Ascomycota</taxon>
        <taxon>Saccharomycotina</taxon>
        <taxon>Pichiomycetes</taxon>
        <taxon>Metschnikowiaceae</taxon>
        <taxon>Candidozyma</taxon>
    </lineage>
</organism>
<gene>
    <name evidence="1" type="ORF">C7M61_002793</name>
</gene>
<sequence length="317" mass="34846">MQLSSLIVSDNSELNGKGIQGLHEGGGFGYFGVSDNLGQEFNYDADKKVLFQNENSFPANVGFMLAEIYGDFLAVGLSVTPSDVTFDADGSFNIGKQLYACKRLNDPYHYFTDEYGIVAGDAPNDSCVKIALQKVGDGPSSTTEMNAYYNFFSATASLASKAITKSFTGFVYTAAHAAEFIEDFSQVNSIVSDAVTETLEVPGTFHEYDFPETISPSSPEPLLVMPGSYLPEEEESITNRRRSLKATSDWQTIELRKSPKRASPSPLPVPIPAPTLKPKFQLFRKRMKHNNGGFREPSQDMNKVLTLGNMFLVLQEC</sequence>
<reference evidence="1 2" key="1">
    <citation type="submission" date="2018-03" db="EMBL/GenBank/DDBJ databases">
        <title>Candida pseudohaemulonii genome assembly and annotation.</title>
        <authorList>
            <person name="Munoz J.F."/>
            <person name="Gade L.G."/>
            <person name="Chow N.A."/>
            <person name="Litvintseva A.P."/>
            <person name="Loparev V.N."/>
            <person name="Cuomo C.A."/>
        </authorList>
    </citation>
    <scope>NUCLEOTIDE SEQUENCE [LARGE SCALE GENOMIC DNA]</scope>
    <source>
        <strain evidence="1 2">B12108</strain>
    </source>
</reference>
<dbReference type="AlphaFoldDB" id="A0A2P7YQK7"/>
<comment type="caution">
    <text evidence="1">The sequence shown here is derived from an EMBL/GenBank/DDBJ whole genome shotgun (WGS) entry which is preliminary data.</text>
</comment>
<dbReference type="GeneID" id="36566182"/>
<dbReference type="RefSeq" id="XP_024713561.1">
    <property type="nucleotide sequence ID" value="XM_024858155.1"/>
</dbReference>
<dbReference type="EMBL" id="PYFQ01000006">
    <property type="protein sequence ID" value="PSK38236.1"/>
    <property type="molecule type" value="Genomic_DNA"/>
</dbReference>
<proteinExistence type="predicted"/>
<accession>A0A2P7YQK7</accession>
<dbReference type="VEuPathDB" id="FungiDB:C7M61_002793"/>
<dbReference type="STRING" id="418784.A0A2P7YQK7"/>
<evidence type="ECO:0000313" key="2">
    <source>
        <dbReference type="Proteomes" id="UP000241107"/>
    </source>
</evidence>
<dbReference type="OrthoDB" id="4018368at2759"/>